<organism evidence="3 4">
    <name type="scientific">Companilactobacillus mishanensis</name>
    <dbReference type="NCBI Taxonomy" id="2486008"/>
    <lineage>
        <taxon>Bacteria</taxon>
        <taxon>Bacillati</taxon>
        <taxon>Bacillota</taxon>
        <taxon>Bacilli</taxon>
        <taxon>Lactobacillales</taxon>
        <taxon>Lactobacillaceae</taxon>
        <taxon>Companilactobacillus</taxon>
    </lineage>
</organism>
<accession>A0A5P0ZJL2</accession>
<keyword evidence="1" id="KW-0812">Transmembrane</keyword>
<reference evidence="2" key="2">
    <citation type="submission" date="2019-05" db="EMBL/GenBank/DDBJ databases">
        <authorList>
            <person name="Schuster J.A."/>
            <person name="Ehrmann M.A."/>
        </authorList>
    </citation>
    <scope>NUCLEOTIDE SEQUENCE</scope>
    <source>
        <strain evidence="2">TMW 1.2098</strain>
    </source>
</reference>
<keyword evidence="1" id="KW-1133">Transmembrane helix</keyword>
<dbReference type="Proteomes" id="UP000380386">
    <property type="component" value="Unassembled WGS sequence"/>
</dbReference>
<dbReference type="EMBL" id="VDFM01000013">
    <property type="protein sequence ID" value="MQS53232.1"/>
    <property type="molecule type" value="Genomic_DNA"/>
</dbReference>
<dbReference type="OrthoDB" id="2249789at2"/>
<dbReference type="EMBL" id="VDFN01000004">
    <property type="protein sequence ID" value="MQS45042.1"/>
    <property type="molecule type" value="Genomic_DNA"/>
</dbReference>
<evidence type="ECO:0000313" key="5">
    <source>
        <dbReference type="Proteomes" id="UP000436655"/>
    </source>
</evidence>
<name>A0A5P0ZJL2_9LACO</name>
<dbReference type="AlphaFoldDB" id="A0A5P0ZJL2"/>
<evidence type="ECO:0000313" key="4">
    <source>
        <dbReference type="Proteomes" id="UP000380386"/>
    </source>
</evidence>
<proteinExistence type="predicted"/>
<evidence type="ECO:0000256" key="1">
    <source>
        <dbReference type="SAM" id="Phobius"/>
    </source>
</evidence>
<evidence type="ECO:0000313" key="2">
    <source>
        <dbReference type="EMBL" id="MQS45042.1"/>
    </source>
</evidence>
<keyword evidence="1" id="KW-0472">Membrane</keyword>
<dbReference type="Proteomes" id="UP000436655">
    <property type="component" value="Unassembled WGS sequence"/>
</dbReference>
<protein>
    <submittedName>
        <fullName evidence="3">DUF2892 domain-containing protein</fullName>
    </submittedName>
</protein>
<gene>
    <name evidence="3" type="ORF">FHL02_09375</name>
    <name evidence="2" type="ORF">FHL03_06035</name>
</gene>
<sequence length="171" mass="18872">MVESRKISNNKDFSSSLVTPWIKGNIFVDDNFLRVDMQNTVLFGLIPAGRNKDTSPLNTVSNVSTSSEYKLGRIFLGALLMLTSFALMGQSFFMFLFVLLVGIAIGGSGILTVFAYERSGVEKRVYLPFFEANHSRELEEQVIAALTKYQDDRSVAAGAASITEAIRAQNK</sequence>
<comment type="caution">
    <text evidence="3">The sequence shown here is derived from an EMBL/GenBank/DDBJ whole genome shotgun (WGS) entry which is preliminary data.</text>
</comment>
<evidence type="ECO:0000313" key="3">
    <source>
        <dbReference type="EMBL" id="MQS53232.1"/>
    </source>
</evidence>
<reference evidence="4 5" key="1">
    <citation type="journal article" date="2019" name="Syst. Appl. Microbiol.">
        <title>Polyphasic characterization of two novel Lactobacillus spp. isolated from blown salami packages: Description of Lactobacillus halodurans sp. nov. and Lactobacillus salsicarnum sp. nov.</title>
        <authorList>
            <person name="Schuster J.A."/>
            <person name="Klingl A."/>
            <person name="Vogel R.F."/>
            <person name="Ehrmann M.A."/>
        </authorList>
    </citation>
    <scope>NUCLEOTIDE SEQUENCE [LARGE SCALE GENOMIC DNA]</scope>
    <source>
        <strain evidence="2 5">TMW 1.2098</strain>
        <strain evidence="3 4">TMW 1.2118</strain>
    </source>
</reference>
<dbReference type="RefSeq" id="WP_125704497.1">
    <property type="nucleotide sequence ID" value="NZ_JBHTOO010000004.1"/>
</dbReference>
<keyword evidence="5" id="KW-1185">Reference proteome</keyword>
<feature type="transmembrane region" description="Helical" evidence="1">
    <location>
        <begin position="94"/>
        <end position="116"/>
    </location>
</feature>
<feature type="transmembrane region" description="Helical" evidence="1">
    <location>
        <begin position="71"/>
        <end position="88"/>
    </location>
</feature>